<gene>
    <name evidence="2" type="ORF">TPA0598_05_00650</name>
</gene>
<evidence type="ECO:0000256" key="1">
    <source>
        <dbReference type="SAM" id="MobiDB-lite"/>
    </source>
</evidence>
<comment type="caution">
    <text evidence="2">The sequence shown here is derived from an EMBL/GenBank/DDBJ whole genome shotgun (WGS) entry which is preliminary data.</text>
</comment>
<accession>A0A0P4R7X1</accession>
<name>A0A0P4R7X1_9ACTN</name>
<proteinExistence type="predicted"/>
<feature type="compositionally biased region" description="Basic and acidic residues" evidence="1">
    <location>
        <begin position="19"/>
        <end position="32"/>
    </location>
</feature>
<evidence type="ECO:0000313" key="2">
    <source>
        <dbReference type="EMBL" id="GAO09344.1"/>
    </source>
</evidence>
<feature type="compositionally biased region" description="Low complexity" evidence="1">
    <location>
        <begin position="35"/>
        <end position="46"/>
    </location>
</feature>
<keyword evidence="3" id="KW-1185">Reference proteome</keyword>
<protein>
    <submittedName>
        <fullName evidence="2">Uncharacterized protein</fullName>
    </submittedName>
</protein>
<dbReference type="Gene3D" id="2.10.230.10">
    <property type="entry name" value="Heat shock protein DnaJ, cysteine-rich domain"/>
    <property type="match status" value="1"/>
</dbReference>
<sequence length="134" mass="14180">MPHALGNSSANDRGFAGRLDSRPGEPQGKKYPDSPAGRAARPASPRQRPPLARPAHRAPGGAHSADATPYRSDHGKWSHRNMTRHTVGRMSEHLPPQKPCPDCAGRGTVDWETPTGDRVTTQCSGCGGTGTVLA</sequence>
<organism evidence="2 3">
    <name type="scientific">Streptomyces lydicamycinicus</name>
    <dbReference type="NCBI Taxonomy" id="1546107"/>
    <lineage>
        <taxon>Bacteria</taxon>
        <taxon>Bacillati</taxon>
        <taxon>Actinomycetota</taxon>
        <taxon>Actinomycetes</taxon>
        <taxon>Kitasatosporales</taxon>
        <taxon>Streptomycetaceae</taxon>
        <taxon>Streptomyces</taxon>
    </lineage>
</organism>
<reference evidence="2 3" key="2">
    <citation type="journal article" date="2015" name="Stand. Genomic Sci.">
        <title>Draft genome sequence of marine-derived Streptomyces sp. TP-A0598, a producer of anti-MRSA antibiotic lydicamycins.</title>
        <authorList>
            <person name="Komaki H."/>
            <person name="Ichikawa N."/>
            <person name="Hosoyama A."/>
            <person name="Fujita N."/>
            <person name="Igarashi Y."/>
        </authorList>
    </citation>
    <scope>NUCLEOTIDE SEQUENCE [LARGE SCALE GENOMIC DNA]</scope>
    <source>
        <strain evidence="2 3">NBRC 110027</strain>
    </source>
</reference>
<evidence type="ECO:0000313" key="3">
    <source>
        <dbReference type="Proteomes" id="UP000048965"/>
    </source>
</evidence>
<feature type="region of interest" description="Disordered" evidence="1">
    <location>
        <begin position="1"/>
        <end position="78"/>
    </location>
</feature>
<reference evidence="3" key="1">
    <citation type="submission" date="2014-09" db="EMBL/GenBank/DDBJ databases">
        <title>Whole genome shotgun sequence of Streptomyces sp. NBRC 110027.</title>
        <authorList>
            <person name="Komaki H."/>
            <person name="Ichikawa N."/>
            <person name="Katano-Makiyama Y."/>
            <person name="Hosoyama A."/>
            <person name="Hashimoto M."/>
            <person name="Uohara A."/>
            <person name="Kitahashi Y."/>
            <person name="Ohji S."/>
            <person name="Kimura A."/>
            <person name="Yamazoe A."/>
            <person name="Igarashi Y."/>
            <person name="Fujita N."/>
        </authorList>
    </citation>
    <scope>NUCLEOTIDE SEQUENCE [LARGE SCALE GENOMIC DNA]</scope>
    <source>
        <strain evidence="3">NBRC 110027</strain>
    </source>
</reference>
<dbReference type="Proteomes" id="UP000048965">
    <property type="component" value="Unassembled WGS sequence"/>
</dbReference>
<dbReference type="EMBL" id="BBNO01000005">
    <property type="protein sequence ID" value="GAO09344.1"/>
    <property type="molecule type" value="Genomic_DNA"/>
</dbReference>
<dbReference type="AlphaFoldDB" id="A0A0P4R7X1"/>
<feature type="compositionally biased region" description="Polar residues" evidence="1">
    <location>
        <begin position="1"/>
        <end position="11"/>
    </location>
</feature>